<evidence type="ECO:0000313" key="2">
    <source>
        <dbReference type="EMBL" id="KAK7817693.1"/>
    </source>
</evidence>
<dbReference type="PANTHER" id="PTHR35218:SF9">
    <property type="entry name" value="ENDONUCLEASE_EXONUCLEASE_PHOSPHATASE DOMAIN-CONTAINING PROTEIN"/>
    <property type="match status" value="1"/>
</dbReference>
<accession>A0AAW0ITW5</accession>
<comment type="caution">
    <text evidence="2">The sequence shown here is derived from an EMBL/GenBank/DDBJ whole genome shotgun (WGS) entry which is preliminary data.</text>
</comment>
<dbReference type="Gene3D" id="3.60.10.10">
    <property type="entry name" value="Endonuclease/exonuclease/phosphatase"/>
    <property type="match status" value="1"/>
</dbReference>
<organism evidence="2 3">
    <name type="scientific">Quercus suber</name>
    <name type="common">Cork oak</name>
    <dbReference type="NCBI Taxonomy" id="58331"/>
    <lineage>
        <taxon>Eukaryota</taxon>
        <taxon>Viridiplantae</taxon>
        <taxon>Streptophyta</taxon>
        <taxon>Embryophyta</taxon>
        <taxon>Tracheophyta</taxon>
        <taxon>Spermatophyta</taxon>
        <taxon>Magnoliopsida</taxon>
        <taxon>eudicotyledons</taxon>
        <taxon>Gunneridae</taxon>
        <taxon>Pentapetalae</taxon>
        <taxon>rosids</taxon>
        <taxon>fabids</taxon>
        <taxon>Fagales</taxon>
        <taxon>Fagaceae</taxon>
        <taxon>Quercus</taxon>
    </lineage>
</organism>
<proteinExistence type="predicted"/>
<sequence>MCEATVRSREEDEELQRSTKKVAVVELLSTEQEIHAVVMPNHQDGSWFLSAVYASPRFTERRLLWENFSLVAGLHSLPWIVAGDFNEVLMGEDKYAGRPVNINRAFRFQECLDTCTLINRAHMQSGIVFTWKLMLNTSKEFSQTIAPFWFVSSIGNRSNFSTLSAIRKGELVFKKWSKWIVERDNCLSLWYDKWLDKGELRRLIEGPLNREEEHILLKDVVSFSGWDLQGCTFNLPKQLLLEVKATPISFTTQNLDRITYSSNPSGNFELKEAYKIARMEEMGRSSCRFNGEWIWKVQTIPKILCFIWQCYYNSIPVRSVLSGHGMVVPVSCLLCDEGPESVLHVLRDCCAAREFWNSFPPPLPVAIFYETNLVDWLRLNCGSTKKYAAANLN</sequence>
<dbReference type="InterPro" id="IPR036691">
    <property type="entry name" value="Endo/exonu/phosph_ase_sf"/>
</dbReference>
<dbReference type="Pfam" id="PF13966">
    <property type="entry name" value="zf-RVT"/>
    <property type="match status" value="1"/>
</dbReference>
<protein>
    <submittedName>
        <fullName evidence="2">Ribonuclease h protein</fullName>
    </submittedName>
</protein>
<dbReference type="AlphaFoldDB" id="A0AAW0ITW5"/>
<gene>
    <name evidence="2" type="ORF">CFP56_042571</name>
</gene>
<dbReference type="EMBL" id="PKMF04000867">
    <property type="protein sequence ID" value="KAK7817693.1"/>
    <property type="molecule type" value="Genomic_DNA"/>
</dbReference>
<dbReference type="SUPFAM" id="SSF56219">
    <property type="entry name" value="DNase I-like"/>
    <property type="match status" value="1"/>
</dbReference>
<reference evidence="2 3" key="1">
    <citation type="journal article" date="2018" name="Sci. Data">
        <title>The draft genome sequence of cork oak.</title>
        <authorList>
            <person name="Ramos A.M."/>
            <person name="Usie A."/>
            <person name="Barbosa P."/>
            <person name="Barros P.M."/>
            <person name="Capote T."/>
            <person name="Chaves I."/>
            <person name="Simoes F."/>
            <person name="Abreu I."/>
            <person name="Carrasquinho I."/>
            <person name="Faro C."/>
            <person name="Guimaraes J.B."/>
            <person name="Mendonca D."/>
            <person name="Nobrega F."/>
            <person name="Rodrigues L."/>
            <person name="Saibo N.J.M."/>
            <person name="Varela M.C."/>
            <person name="Egas C."/>
            <person name="Matos J."/>
            <person name="Miguel C.M."/>
            <person name="Oliveira M.M."/>
            <person name="Ricardo C.P."/>
            <person name="Goncalves S."/>
        </authorList>
    </citation>
    <scope>NUCLEOTIDE SEQUENCE [LARGE SCALE GENOMIC DNA]</scope>
    <source>
        <strain evidence="3">cv. HL8</strain>
    </source>
</reference>
<keyword evidence="3" id="KW-1185">Reference proteome</keyword>
<dbReference type="PANTHER" id="PTHR35218">
    <property type="entry name" value="RNASE H DOMAIN-CONTAINING PROTEIN"/>
    <property type="match status" value="1"/>
</dbReference>
<evidence type="ECO:0000259" key="1">
    <source>
        <dbReference type="Pfam" id="PF13966"/>
    </source>
</evidence>
<dbReference type="Proteomes" id="UP000237347">
    <property type="component" value="Unassembled WGS sequence"/>
</dbReference>
<dbReference type="InterPro" id="IPR026960">
    <property type="entry name" value="RVT-Znf"/>
</dbReference>
<evidence type="ECO:0000313" key="3">
    <source>
        <dbReference type="Proteomes" id="UP000237347"/>
    </source>
</evidence>
<name>A0AAW0ITW5_QUESU</name>
<feature type="domain" description="Reverse transcriptase zinc-binding" evidence="1">
    <location>
        <begin position="268"/>
        <end position="356"/>
    </location>
</feature>